<evidence type="ECO:0000313" key="2">
    <source>
        <dbReference type="EMBL" id="TWI69053.1"/>
    </source>
</evidence>
<feature type="compositionally biased region" description="Basic and acidic residues" evidence="1">
    <location>
        <begin position="58"/>
        <end position="85"/>
    </location>
</feature>
<feature type="region of interest" description="Disordered" evidence="1">
    <location>
        <begin position="40"/>
        <end position="98"/>
    </location>
</feature>
<keyword evidence="3" id="KW-1185">Reference proteome</keyword>
<proteinExistence type="predicted"/>
<evidence type="ECO:0000256" key="1">
    <source>
        <dbReference type="SAM" id="MobiDB-lite"/>
    </source>
</evidence>
<dbReference type="AlphaFoldDB" id="A0A562RJD9"/>
<accession>A0A562RJD9</accession>
<sequence length="98" mass="10863">MSKKESLPVWPLAGPFFIYNEDVKELAAQHRLRIVDANAVPEKPPFKVAPKSDWPKVTIKDEYKPAKAEKAEPKAKTAKQDEKPAGDGVGQGEEPPKE</sequence>
<reference evidence="2 3" key="1">
    <citation type="journal article" date="2015" name="Stand. Genomic Sci.">
        <title>Genomic Encyclopedia of Bacterial and Archaeal Type Strains, Phase III: the genomes of soil and plant-associated and newly described type strains.</title>
        <authorList>
            <person name="Whitman W.B."/>
            <person name="Woyke T."/>
            <person name="Klenk H.P."/>
            <person name="Zhou Y."/>
            <person name="Lilburn T.G."/>
            <person name="Beck B.J."/>
            <person name="De Vos P."/>
            <person name="Vandamme P."/>
            <person name="Eisen J.A."/>
            <person name="Garrity G."/>
            <person name="Hugenholtz P."/>
            <person name="Kyrpides N.C."/>
        </authorList>
    </citation>
    <scope>NUCLEOTIDE SEQUENCE [LARGE SCALE GENOMIC DNA]</scope>
    <source>
        <strain evidence="2 3">CGMCC 1.10822</strain>
    </source>
</reference>
<protein>
    <submittedName>
        <fullName evidence="2">Uncharacterized protein</fullName>
    </submittedName>
</protein>
<comment type="caution">
    <text evidence="2">The sequence shown here is derived from an EMBL/GenBank/DDBJ whole genome shotgun (WGS) entry which is preliminary data.</text>
</comment>
<gene>
    <name evidence="2" type="ORF">IP91_00118</name>
</gene>
<evidence type="ECO:0000313" key="3">
    <source>
        <dbReference type="Proteomes" id="UP000318431"/>
    </source>
</evidence>
<dbReference type="Proteomes" id="UP000318431">
    <property type="component" value="Unassembled WGS sequence"/>
</dbReference>
<dbReference type="OrthoDB" id="6174556at2"/>
<organism evidence="2 3">
    <name type="scientific">Pseudoduganella lurida</name>
    <dbReference type="NCBI Taxonomy" id="1036180"/>
    <lineage>
        <taxon>Bacteria</taxon>
        <taxon>Pseudomonadati</taxon>
        <taxon>Pseudomonadota</taxon>
        <taxon>Betaproteobacteria</taxon>
        <taxon>Burkholderiales</taxon>
        <taxon>Oxalobacteraceae</taxon>
        <taxon>Telluria group</taxon>
        <taxon>Pseudoduganella</taxon>
    </lineage>
</organism>
<name>A0A562RJD9_9BURK</name>
<dbReference type="RefSeq" id="WP_145646760.1">
    <property type="nucleotide sequence ID" value="NZ_VLLB01000001.1"/>
</dbReference>
<dbReference type="EMBL" id="VLLB01000001">
    <property type="protein sequence ID" value="TWI69053.1"/>
    <property type="molecule type" value="Genomic_DNA"/>
</dbReference>